<feature type="non-terminal residue" evidence="1">
    <location>
        <position position="1"/>
    </location>
</feature>
<gene>
    <name evidence="1" type="ORF">METZ01_LOCUS505846</name>
</gene>
<evidence type="ECO:0000313" key="1">
    <source>
        <dbReference type="EMBL" id="SVE52992.1"/>
    </source>
</evidence>
<dbReference type="EMBL" id="UINC01223693">
    <property type="protein sequence ID" value="SVE52992.1"/>
    <property type="molecule type" value="Genomic_DNA"/>
</dbReference>
<reference evidence="1" key="1">
    <citation type="submission" date="2018-05" db="EMBL/GenBank/DDBJ databases">
        <authorList>
            <person name="Lanie J.A."/>
            <person name="Ng W.-L."/>
            <person name="Kazmierczak K.M."/>
            <person name="Andrzejewski T.M."/>
            <person name="Davidsen T.M."/>
            <person name="Wayne K.J."/>
            <person name="Tettelin H."/>
            <person name="Glass J.I."/>
            <person name="Rusch D."/>
            <person name="Podicherti R."/>
            <person name="Tsui H.-C.T."/>
            <person name="Winkler M.E."/>
        </authorList>
    </citation>
    <scope>NUCLEOTIDE SEQUENCE</scope>
</reference>
<sequence>SDDLSDREYEIKFYREDREFIHVLKLDNPDGDPNGFKVFVDDVLPREYIRRELGENLGVGLAYLYGAQDSFTVDLAAQDRIREIPSATDRLLKSTLISNELVEDLIFPTMLSLNTEVLEPTLGLGFDENELQQIAFLLFAPAWIDHHAVSVTHTMAPYLAHDADEFQFVMRVEDRVVIAGEIMKSKLNDDKILYRLVFKQMVRPLLGQVLGLAHEVGFGITLTNQEVLDVME</sequence>
<name>A0A383E804_9ZZZZ</name>
<proteinExistence type="predicted"/>
<organism evidence="1">
    <name type="scientific">marine metagenome</name>
    <dbReference type="NCBI Taxonomy" id="408172"/>
    <lineage>
        <taxon>unclassified sequences</taxon>
        <taxon>metagenomes</taxon>
        <taxon>ecological metagenomes</taxon>
    </lineage>
</organism>
<feature type="non-terminal residue" evidence="1">
    <location>
        <position position="232"/>
    </location>
</feature>
<accession>A0A383E804</accession>
<protein>
    <submittedName>
        <fullName evidence="1">Uncharacterized protein</fullName>
    </submittedName>
</protein>
<dbReference type="AlphaFoldDB" id="A0A383E804"/>